<gene>
    <name evidence="2" type="ORF">BTUL_0337g00070</name>
</gene>
<dbReference type="EMBL" id="PQXH01000335">
    <property type="protein sequence ID" value="TGO07071.1"/>
    <property type="molecule type" value="Genomic_DNA"/>
</dbReference>
<dbReference type="AlphaFoldDB" id="A0A4Z1ECH0"/>
<evidence type="ECO:0000313" key="2">
    <source>
        <dbReference type="EMBL" id="TGO07071.1"/>
    </source>
</evidence>
<name>A0A4Z1ECH0_9HELO</name>
<sequence>MSASSLKSTLPLTSSQTFSDSPYLLSTSLTHTFPPTLILPFKPVTPLATNTTAVTLSSTPPIPTGFPNPNESPEQSPFFNNNLPIARVIIRDTRERLGSRIGNQRFPPRIPHVMRFARIIPRLEFDEIGLRGEDLIEAHFEIGFAAAIPVLCAVDVFELERGNTHHESFSGGFGSFLIDGVVDCVDGGVARGIGGPGIPIECSV</sequence>
<accession>A0A4Z1ECH0</accession>
<evidence type="ECO:0000313" key="3">
    <source>
        <dbReference type="Proteomes" id="UP000297777"/>
    </source>
</evidence>
<feature type="region of interest" description="Disordered" evidence="1">
    <location>
        <begin position="55"/>
        <end position="77"/>
    </location>
</feature>
<keyword evidence="3" id="KW-1185">Reference proteome</keyword>
<dbReference type="Proteomes" id="UP000297777">
    <property type="component" value="Unassembled WGS sequence"/>
</dbReference>
<organism evidence="2 3">
    <name type="scientific">Botrytis tulipae</name>
    <dbReference type="NCBI Taxonomy" id="87230"/>
    <lineage>
        <taxon>Eukaryota</taxon>
        <taxon>Fungi</taxon>
        <taxon>Dikarya</taxon>
        <taxon>Ascomycota</taxon>
        <taxon>Pezizomycotina</taxon>
        <taxon>Leotiomycetes</taxon>
        <taxon>Helotiales</taxon>
        <taxon>Sclerotiniaceae</taxon>
        <taxon>Botrytis</taxon>
    </lineage>
</organism>
<reference evidence="2 3" key="1">
    <citation type="submission" date="2017-12" db="EMBL/GenBank/DDBJ databases">
        <title>Comparative genomics of Botrytis spp.</title>
        <authorList>
            <person name="Valero-Jimenez C.A."/>
            <person name="Tapia P."/>
            <person name="Veloso J."/>
            <person name="Silva-Moreno E."/>
            <person name="Staats M."/>
            <person name="Valdes J.H."/>
            <person name="Van Kan J.A.L."/>
        </authorList>
    </citation>
    <scope>NUCLEOTIDE SEQUENCE [LARGE SCALE GENOMIC DNA]</scope>
    <source>
        <strain evidence="2 3">Bt9001</strain>
    </source>
</reference>
<feature type="compositionally biased region" description="Polar residues" evidence="1">
    <location>
        <begin position="67"/>
        <end position="77"/>
    </location>
</feature>
<protein>
    <submittedName>
        <fullName evidence="2">Uncharacterized protein</fullName>
    </submittedName>
</protein>
<dbReference type="OrthoDB" id="10335069at2759"/>
<proteinExistence type="predicted"/>
<comment type="caution">
    <text evidence="2">The sequence shown here is derived from an EMBL/GenBank/DDBJ whole genome shotgun (WGS) entry which is preliminary data.</text>
</comment>
<evidence type="ECO:0000256" key="1">
    <source>
        <dbReference type="SAM" id="MobiDB-lite"/>
    </source>
</evidence>